<comment type="similarity">
    <text evidence="2 11 12">Belongs to the bacterial ribosomal protein bS18 family.</text>
</comment>
<dbReference type="GO" id="GO:0005763">
    <property type="term" value="C:mitochondrial small ribosomal subunit"/>
    <property type="evidence" value="ECO:0007669"/>
    <property type="project" value="TreeGrafter"/>
</dbReference>
<evidence type="ECO:0000256" key="6">
    <source>
        <dbReference type="ARBA" id="ARBA00022730"/>
    </source>
</evidence>
<geneLocation type="chloroplast" evidence="14"/>
<dbReference type="SUPFAM" id="SSF46911">
    <property type="entry name" value="Ribosomal protein S18"/>
    <property type="match status" value="1"/>
</dbReference>
<protein>
    <recommendedName>
        <fullName evidence="10 11">Small ribosomal subunit protein bS18c</fullName>
    </recommendedName>
</protein>
<keyword evidence="4 14" id="KW-0150">Chloroplast</keyword>
<dbReference type="PRINTS" id="PR00974">
    <property type="entry name" value="RIBOSOMALS18"/>
</dbReference>
<dbReference type="InterPro" id="IPR001648">
    <property type="entry name" value="Ribosomal_bS18"/>
</dbReference>
<dbReference type="NCBIfam" id="TIGR00165">
    <property type="entry name" value="S18"/>
    <property type="match status" value="1"/>
</dbReference>
<comment type="subunit">
    <text evidence="3 11">Part of the 30S ribosomal subunit.</text>
</comment>
<evidence type="ECO:0000256" key="5">
    <source>
        <dbReference type="ARBA" id="ARBA00022640"/>
    </source>
</evidence>
<evidence type="ECO:0000256" key="3">
    <source>
        <dbReference type="ARBA" id="ARBA00011458"/>
    </source>
</evidence>
<gene>
    <name evidence="11 14" type="primary">rps18</name>
</gene>
<evidence type="ECO:0000256" key="9">
    <source>
        <dbReference type="ARBA" id="ARBA00023274"/>
    </source>
</evidence>
<sequence length="154" mass="17892">MSNVNPAKYGKKKPVSSYSKGSFKTNNPFQKGSQTEKTGRRVLSLSQLLGRIRKQRQQKVEQQKRQRPIQPIIPPKSLIIILKEKPEKAIYNRRIIDYKHCGLLQRYIGLGGKILPRRQTRLTAKQQRYIAKTIKSARIMGLLPFVSKEKSFFR</sequence>
<dbReference type="GO" id="GO:0006412">
    <property type="term" value="P:translation"/>
    <property type="evidence" value="ECO:0007669"/>
    <property type="project" value="UniProtKB-UniRule"/>
</dbReference>
<evidence type="ECO:0000256" key="2">
    <source>
        <dbReference type="ARBA" id="ARBA00005589"/>
    </source>
</evidence>
<evidence type="ECO:0000256" key="1">
    <source>
        <dbReference type="ARBA" id="ARBA00004229"/>
    </source>
</evidence>
<evidence type="ECO:0000256" key="13">
    <source>
        <dbReference type="SAM" id="MobiDB-lite"/>
    </source>
</evidence>
<keyword evidence="5 14" id="KW-0934">Plastid</keyword>
<evidence type="ECO:0000256" key="11">
    <source>
        <dbReference type="HAMAP-Rule" id="MF_00270"/>
    </source>
</evidence>
<dbReference type="PANTHER" id="PTHR13479:SF40">
    <property type="entry name" value="SMALL RIBOSOMAL SUBUNIT PROTEIN BS18M"/>
    <property type="match status" value="1"/>
</dbReference>
<keyword evidence="6 11" id="KW-0699">rRNA-binding</keyword>
<dbReference type="Gene3D" id="4.10.640.10">
    <property type="entry name" value="Ribosomal protein S18"/>
    <property type="match status" value="1"/>
</dbReference>
<keyword evidence="9 11" id="KW-0687">Ribonucleoprotein</keyword>
<reference evidence="14" key="1">
    <citation type="journal article" date="2015" name="BMC Evol. Biol.">
        <title>Chloroplast phylogenomic analysis of chlorophyte green algae identifies a novel lineage sister to the Sphaeropleales (Chlorophyceae).</title>
        <authorList>
            <person name="Lemieux C."/>
            <person name="Vincent A.T."/>
            <person name="Labarre A."/>
            <person name="Otis C."/>
            <person name="Turmel M."/>
        </authorList>
    </citation>
    <scope>NUCLEOTIDE SEQUENCE</scope>
</reference>
<evidence type="ECO:0000256" key="4">
    <source>
        <dbReference type="ARBA" id="ARBA00022528"/>
    </source>
</evidence>
<dbReference type="GO" id="GO:0009507">
    <property type="term" value="C:chloroplast"/>
    <property type="evidence" value="ECO:0007669"/>
    <property type="project" value="UniProtKB-SubCell"/>
</dbReference>
<keyword evidence="8 11" id="KW-0689">Ribosomal protein</keyword>
<dbReference type="EMBL" id="KT625086">
    <property type="protein sequence ID" value="ALO21319.1"/>
    <property type="molecule type" value="Genomic_DNA"/>
</dbReference>
<dbReference type="AlphaFoldDB" id="A0A0S2ID58"/>
<feature type="compositionally biased region" description="Polar residues" evidence="13">
    <location>
        <begin position="16"/>
        <end position="36"/>
    </location>
</feature>
<organism evidence="14">
    <name type="scientific">Chlorogonium capillatum</name>
    <dbReference type="NCBI Taxonomy" id="71743"/>
    <lineage>
        <taxon>Eukaryota</taxon>
        <taxon>Viridiplantae</taxon>
        <taxon>Chlorophyta</taxon>
        <taxon>core chlorophytes</taxon>
        <taxon>Chlorophyceae</taxon>
        <taxon>CS clade</taxon>
        <taxon>Chlamydomonadales</taxon>
        <taxon>Haematococcaceae</taxon>
        <taxon>Chlorogonium</taxon>
    </lineage>
</organism>
<comment type="subcellular location">
    <subcellularLocation>
        <location evidence="1 11">Plastid</location>
        <location evidence="1 11">Chloroplast</location>
    </subcellularLocation>
</comment>
<name>A0A0S2ID58_9CHLO</name>
<proteinExistence type="inferred from homology"/>
<evidence type="ECO:0000256" key="8">
    <source>
        <dbReference type="ARBA" id="ARBA00022980"/>
    </source>
</evidence>
<accession>A0A0S2ID58</accession>
<feature type="region of interest" description="Disordered" evidence="13">
    <location>
        <begin position="1"/>
        <end position="40"/>
    </location>
</feature>
<evidence type="ECO:0000256" key="12">
    <source>
        <dbReference type="RuleBase" id="RU003910"/>
    </source>
</evidence>
<dbReference type="Pfam" id="PF01084">
    <property type="entry name" value="Ribosomal_S18"/>
    <property type="match status" value="1"/>
</dbReference>
<dbReference type="GO" id="GO:0003735">
    <property type="term" value="F:structural constituent of ribosome"/>
    <property type="evidence" value="ECO:0007669"/>
    <property type="project" value="InterPro"/>
</dbReference>
<evidence type="ECO:0000256" key="10">
    <source>
        <dbReference type="ARBA" id="ARBA00035266"/>
    </source>
</evidence>
<dbReference type="InterPro" id="IPR036870">
    <property type="entry name" value="Ribosomal_bS18_sf"/>
</dbReference>
<evidence type="ECO:0000256" key="7">
    <source>
        <dbReference type="ARBA" id="ARBA00022884"/>
    </source>
</evidence>
<evidence type="ECO:0000313" key="14">
    <source>
        <dbReference type="EMBL" id="ALO21319.1"/>
    </source>
</evidence>
<dbReference type="HAMAP" id="MF_00270">
    <property type="entry name" value="Ribosomal_bS18"/>
    <property type="match status" value="1"/>
</dbReference>
<dbReference type="PANTHER" id="PTHR13479">
    <property type="entry name" value="30S RIBOSOMAL PROTEIN S18"/>
    <property type="match status" value="1"/>
</dbReference>
<dbReference type="GO" id="GO:0070181">
    <property type="term" value="F:small ribosomal subunit rRNA binding"/>
    <property type="evidence" value="ECO:0007669"/>
    <property type="project" value="TreeGrafter"/>
</dbReference>
<keyword evidence="7 11" id="KW-0694">RNA-binding</keyword>
<dbReference type="FunFam" id="4.10.640.10:FF:000017">
    <property type="entry name" value="Related to 30s ribosomal protein s18"/>
    <property type="match status" value="1"/>
</dbReference>